<accession>A0A1M7YR26</accession>
<keyword evidence="4" id="KW-1185">Reference proteome</keyword>
<dbReference type="PANTHER" id="PTHR36508:SF1">
    <property type="entry name" value="PROTEIN SLYX"/>
    <property type="match status" value="1"/>
</dbReference>
<dbReference type="Gene3D" id="1.20.5.300">
    <property type="match status" value="1"/>
</dbReference>
<evidence type="ECO:0000313" key="4">
    <source>
        <dbReference type="Proteomes" id="UP000184600"/>
    </source>
</evidence>
<dbReference type="PANTHER" id="PTHR36508">
    <property type="entry name" value="PROTEIN SLYX"/>
    <property type="match status" value="1"/>
</dbReference>
<sequence>MKMNDQQIQTLEKRINDLECQISFQEHTIETLNEALARQQQTISEMQIQMKYVVNKVKTMNESNLASQSEEAPPPHY</sequence>
<name>A0A1M7YR26_9VIBR</name>
<organism evidence="3 4">
    <name type="scientific">Vibrio quintilis</name>
    <dbReference type="NCBI Taxonomy" id="1117707"/>
    <lineage>
        <taxon>Bacteria</taxon>
        <taxon>Pseudomonadati</taxon>
        <taxon>Pseudomonadota</taxon>
        <taxon>Gammaproteobacteria</taxon>
        <taxon>Vibrionales</taxon>
        <taxon>Vibrionaceae</taxon>
        <taxon>Vibrio</taxon>
    </lineage>
</organism>
<reference evidence="4" key="1">
    <citation type="submission" date="2016-12" db="EMBL/GenBank/DDBJ databases">
        <authorList>
            <person name="Rodrigo-Torres L."/>
            <person name="Arahal R.D."/>
            <person name="Lucena T."/>
        </authorList>
    </citation>
    <scope>NUCLEOTIDE SEQUENCE [LARGE SCALE GENOMIC DNA]</scope>
</reference>
<gene>
    <name evidence="1" type="primary">slyX</name>
    <name evidence="3" type="ORF">VQ7734_00759</name>
</gene>
<protein>
    <recommendedName>
        <fullName evidence="1">Protein SlyX homolog</fullName>
    </recommendedName>
</protein>
<feature type="coiled-coil region" evidence="2">
    <location>
        <begin position="1"/>
        <end position="49"/>
    </location>
</feature>
<dbReference type="EMBL" id="FRFG01000011">
    <property type="protein sequence ID" value="SHO55040.1"/>
    <property type="molecule type" value="Genomic_DNA"/>
</dbReference>
<evidence type="ECO:0000313" key="3">
    <source>
        <dbReference type="EMBL" id="SHO55040.1"/>
    </source>
</evidence>
<keyword evidence="2" id="KW-0175">Coiled coil</keyword>
<evidence type="ECO:0000256" key="2">
    <source>
        <dbReference type="SAM" id="Coils"/>
    </source>
</evidence>
<dbReference type="STRING" id="1117707.VQ7734_00759"/>
<dbReference type="Proteomes" id="UP000184600">
    <property type="component" value="Unassembled WGS sequence"/>
</dbReference>
<dbReference type="InterPro" id="IPR007236">
    <property type="entry name" value="SlyX"/>
</dbReference>
<evidence type="ECO:0000256" key="1">
    <source>
        <dbReference type="HAMAP-Rule" id="MF_00715"/>
    </source>
</evidence>
<comment type="similarity">
    <text evidence="1">Belongs to the SlyX family.</text>
</comment>
<dbReference type="AlphaFoldDB" id="A0A1M7YR26"/>
<dbReference type="HAMAP" id="MF_00715">
    <property type="entry name" value="SlyX"/>
    <property type="match status" value="1"/>
</dbReference>
<proteinExistence type="inferred from homology"/>
<dbReference type="Pfam" id="PF04102">
    <property type="entry name" value="SlyX"/>
    <property type="match status" value="1"/>
</dbReference>